<dbReference type="SUPFAM" id="SSF46689">
    <property type="entry name" value="Homeodomain-like"/>
    <property type="match status" value="1"/>
</dbReference>
<protein>
    <recommendedName>
        <fullName evidence="7">Homeobox domain-containing protein</fullName>
    </recommendedName>
</protein>
<dbReference type="EMBL" id="RWJN01000277">
    <property type="protein sequence ID" value="TCD63767.1"/>
    <property type="molecule type" value="Genomic_DNA"/>
</dbReference>
<feature type="compositionally biased region" description="Polar residues" evidence="6">
    <location>
        <begin position="773"/>
        <end position="796"/>
    </location>
</feature>
<feature type="compositionally biased region" description="Polar residues" evidence="6">
    <location>
        <begin position="717"/>
        <end position="731"/>
    </location>
</feature>
<dbReference type="OrthoDB" id="6159439at2759"/>
<feature type="region of interest" description="Disordered" evidence="6">
    <location>
        <begin position="531"/>
        <end position="604"/>
    </location>
</feature>
<proteinExistence type="predicted"/>
<keyword evidence="9" id="KW-1185">Reference proteome</keyword>
<dbReference type="InterPro" id="IPR001356">
    <property type="entry name" value="HD"/>
</dbReference>
<sequence>MDIHALESLRSLNPHAHSSQDQHSLHDPQLHHAHSGLYHVPLQPHLQGSLPPDHPYAHHHLQHPQALHDPYNPYSSYDVDPLEQHIPLSHAHLAHPSSTYVPGLIPPGVDPGQVDMRTFYPYQPNEVKHRKRTTRSQLKVLEDVYKYDTKPNANLRKKLAEELGMTPRGVQVWFQNRRAKTKSQARKADAAIKKSEDSTAAEAAESSTKNENEDGSQPSSPTSTSSPLPGARNSSSAPGGTATSPVPSPSSEELASSTSAPNASPNSSPDSASGTSSSPRTVTEVSPAVKTQRNLPSPGDFDESGESEPADLSVGINTSLFGNPFPFGPPPSDSPGSSSIPSTPAEQHAMSAGSGFMIPEHLRNQRRPSLPIIVSPPTGTQNLLGTGLSPYQQRISPASLMQHGGNQRNDNGNSLLDPSIRRRSVDTNMTRLGAHPYAHLASNPGNGEANLLRRGSMPHILDSQVMGGSGAGAGRSLGFLNAQGHGHFIRRPAMATRMSMPALMHMQEENAAFEESPPRISQAFMGNQQPMSNLSPYSIRQSPNGVNGMFPAPAREIPAPIPGPLPSPGFSFGDAPTSSTTDSSGASSSPGLQTPSSIGSASAGPHASLLMRARRSLSGPAEDPDTEDDASAISSNYPFSRFGSFASVAGSESSFTSGGCWSEAGSGKAHSQHRGSDGQLHVDGAPAPNGFERRPSATGQVLELFSDMAVNGHHTPQPHSQPLSRSHSGGEQNDGGHDQQQTIVPSAFQAIEQGSSELVHALRQNEDVGPTDAPSSLQYPGNYGVHTNGSQQQTNGHLGHPDDTQYTSYSHDDQLQQQQTVAKSEFSDSYTLGSADGYPHVHASYNSSPDQNNALQFQFLGGAGAGGAGPYHNGAIELSNVCVSTTDYHGVAPYMQYS</sequence>
<evidence type="ECO:0000256" key="5">
    <source>
        <dbReference type="RuleBase" id="RU000682"/>
    </source>
</evidence>
<dbReference type="PROSITE" id="PS00027">
    <property type="entry name" value="HOMEOBOX_1"/>
    <property type="match status" value="1"/>
</dbReference>
<dbReference type="PROSITE" id="PS50071">
    <property type="entry name" value="HOMEOBOX_2"/>
    <property type="match status" value="1"/>
</dbReference>
<keyword evidence="1 4" id="KW-0238">DNA-binding</keyword>
<evidence type="ECO:0000256" key="6">
    <source>
        <dbReference type="SAM" id="MobiDB-lite"/>
    </source>
</evidence>
<dbReference type="GO" id="GO:0005634">
    <property type="term" value="C:nucleus"/>
    <property type="evidence" value="ECO:0007669"/>
    <property type="project" value="UniProtKB-SubCell"/>
</dbReference>
<feature type="compositionally biased region" description="Basic and acidic residues" evidence="6">
    <location>
        <begin position="186"/>
        <end position="197"/>
    </location>
</feature>
<dbReference type="InterPro" id="IPR051000">
    <property type="entry name" value="Homeobox_DNA-bind_prot"/>
</dbReference>
<dbReference type="SMART" id="SM00389">
    <property type="entry name" value="HOX"/>
    <property type="match status" value="1"/>
</dbReference>
<gene>
    <name evidence="8" type="ORF">EIP91_004982</name>
</gene>
<dbReference type="Pfam" id="PF00046">
    <property type="entry name" value="Homeodomain"/>
    <property type="match status" value="1"/>
</dbReference>
<feature type="region of interest" description="Disordered" evidence="6">
    <location>
        <begin position="175"/>
        <end position="350"/>
    </location>
</feature>
<feature type="DNA-binding region" description="Homeobox" evidence="4">
    <location>
        <begin position="126"/>
        <end position="185"/>
    </location>
</feature>
<feature type="compositionally biased region" description="Acidic residues" evidence="6">
    <location>
        <begin position="300"/>
        <end position="309"/>
    </location>
</feature>
<feature type="compositionally biased region" description="Low complexity" evidence="6">
    <location>
        <begin position="568"/>
        <end position="591"/>
    </location>
</feature>
<dbReference type="CDD" id="cd00086">
    <property type="entry name" value="homeodomain"/>
    <property type="match status" value="1"/>
</dbReference>
<evidence type="ECO:0000259" key="7">
    <source>
        <dbReference type="PROSITE" id="PS50071"/>
    </source>
</evidence>
<feature type="region of interest" description="Disordered" evidence="6">
    <location>
        <begin position="710"/>
        <end position="739"/>
    </location>
</feature>
<evidence type="ECO:0000256" key="3">
    <source>
        <dbReference type="ARBA" id="ARBA00023242"/>
    </source>
</evidence>
<accession>A0A4V2MVU0</accession>
<feature type="compositionally biased region" description="Low complexity" evidence="6">
    <location>
        <begin position="216"/>
        <end position="229"/>
    </location>
</feature>
<dbReference type="PANTHER" id="PTHR24324:SF9">
    <property type="entry name" value="HOMEOBOX DOMAIN-CONTAINING PROTEIN"/>
    <property type="match status" value="1"/>
</dbReference>
<feature type="compositionally biased region" description="Low complexity" evidence="6">
    <location>
        <begin position="334"/>
        <end position="344"/>
    </location>
</feature>
<dbReference type="AlphaFoldDB" id="A0A4V2MVU0"/>
<feature type="domain" description="Homeobox" evidence="7">
    <location>
        <begin position="124"/>
        <end position="184"/>
    </location>
</feature>
<feature type="region of interest" description="Disordered" evidence="6">
    <location>
        <begin position="656"/>
        <end position="694"/>
    </location>
</feature>
<keyword evidence="3 4" id="KW-0539">Nucleus</keyword>
<feature type="compositionally biased region" description="Low complexity" evidence="6">
    <location>
        <begin position="198"/>
        <end position="209"/>
    </location>
</feature>
<organism evidence="8 9">
    <name type="scientific">Steccherinum ochraceum</name>
    <dbReference type="NCBI Taxonomy" id="92696"/>
    <lineage>
        <taxon>Eukaryota</taxon>
        <taxon>Fungi</taxon>
        <taxon>Dikarya</taxon>
        <taxon>Basidiomycota</taxon>
        <taxon>Agaricomycotina</taxon>
        <taxon>Agaricomycetes</taxon>
        <taxon>Polyporales</taxon>
        <taxon>Steccherinaceae</taxon>
        <taxon>Steccherinum</taxon>
    </lineage>
</organism>
<evidence type="ECO:0000313" key="8">
    <source>
        <dbReference type="EMBL" id="TCD63767.1"/>
    </source>
</evidence>
<comment type="subcellular location">
    <subcellularLocation>
        <location evidence="4 5">Nucleus</location>
    </subcellularLocation>
</comment>
<evidence type="ECO:0000256" key="2">
    <source>
        <dbReference type="ARBA" id="ARBA00023155"/>
    </source>
</evidence>
<dbReference type="GO" id="GO:0030154">
    <property type="term" value="P:cell differentiation"/>
    <property type="evidence" value="ECO:0007669"/>
    <property type="project" value="TreeGrafter"/>
</dbReference>
<feature type="compositionally biased region" description="Low complexity" evidence="6">
    <location>
        <begin position="238"/>
        <end position="279"/>
    </location>
</feature>
<feature type="region of interest" description="Disordered" evidence="6">
    <location>
        <begin position="767"/>
        <end position="826"/>
    </location>
</feature>
<evidence type="ECO:0000256" key="4">
    <source>
        <dbReference type="PROSITE-ProRule" id="PRU00108"/>
    </source>
</evidence>
<dbReference type="InterPro" id="IPR017970">
    <property type="entry name" value="Homeobox_CS"/>
</dbReference>
<feature type="compositionally biased region" description="Polar residues" evidence="6">
    <location>
        <begin position="804"/>
        <end position="826"/>
    </location>
</feature>
<dbReference type="GO" id="GO:0000978">
    <property type="term" value="F:RNA polymerase II cis-regulatory region sequence-specific DNA binding"/>
    <property type="evidence" value="ECO:0007669"/>
    <property type="project" value="TreeGrafter"/>
</dbReference>
<feature type="compositionally biased region" description="Polar residues" evidence="6">
    <location>
        <begin position="280"/>
        <end position="295"/>
    </location>
</feature>
<feature type="compositionally biased region" description="Polar residues" evidence="6">
    <location>
        <begin position="531"/>
        <end position="545"/>
    </location>
</feature>
<evidence type="ECO:0000256" key="1">
    <source>
        <dbReference type="ARBA" id="ARBA00023125"/>
    </source>
</evidence>
<dbReference type="GO" id="GO:0000981">
    <property type="term" value="F:DNA-binding transcription factor activity, RNA polymerase II-specific"/>
    <property type="evidence" value="ECO:0007669"/>
    <property type="project" value="InterPro"/>
</dbReference>
<keyword evidence="2 4" id="KW-0371">Homeobox</keyword>
<evidence type="ECO:0000313" key="9">
    <source>
        <dbReference type="Proteomes" id="UP000292702"/>
    </source>
</evidence>
<dbReference type="Gene3D" id="1.10.10.60">
    <property type="entry name" value="Homeodomain-like"/>
    <property type="match status" value="1"/>
</dbReference>
<dbReference type="InterPro" id="IPR009057">
    <property type="entry name" value="Homeodomain-like_sf"/>
</dbReference>
<comment type="caution">
    <text evidence="8">The sequence shown here is derived from an EMBL/GenBank/DDBJ whole genome shotgun (WGS) entry which is preliminary data.</text>
</comment>
<dbReference type="PANTHER" id="PTHR24324">
    <property type="entry name" value="HOMEOBOX PROTEIN HHEX"/>
    <property type="match status" value="1"/>
</dbReference>
<feature type="region of interest" description="Disordered" evidence="6">
    <location>
        <begin position="42"/>
        <end position="76"/>
    </location>
</feature>
<reference evidence="8 9" key="1">
    <citation type="submission" date="2018-11" db="EMBL/GenBank/DDBJ databases">
        <title>Genome assembly of Steccherinum ochraceum LE-BIN_3174, the white-rot fungus of the Steccherinaceae family (The Residual Polyporoid clade, Polyporales, Basidiomycota).</title>
        <authorList>
            <person name="Fedorova T.V."/>
            <person name="Glazunova O.A."/>
            <person name="Landesman E.O."/>
            <person name="Moiseenko K.V."/>
            <person name="Psurtseva N.V."/>
            <person name="Savinova O.S."/>
            <person name="Shakhova N.V."/>
            <person name="Tyazhelova T.V."/>
            <person name="Vasina D.V."/>
        </authorList>
    </citation>
    <scope>NUCLEOTIDE SEQUENCE [LARGE SCALE GENOMIC DNA]</scope>
    <source>
        <strain evidence="8 9">LE-BIN_3174</strain>
    </source>
</reference>
<name>A0A4V2MVU0_9APHY</name>
<dbReference type="Proteomes" id="UP000292702">
    <property type="component" value="Unassembled WGS sequence"/>
</dbReference>